<gene>
    <name evidence="2" type="ORF">SAMN05444354_102416</name>
</gene>
<proteinExistence type="predicted"/>
<protein>
    <recommendedName>
        <fullName evidence="4">Lipoprotein</fullName>
    </recommendedName>
</protein>
<reference evidence="3" key="1">
    <citation type="submission" date="2016-10" db="EMBL/GenBank/DDBJ databases">
        <authorList>
            <person name="Varghese N."/>
            <person name="Submissions S."/>
        </authorList>
    </citation>
    <scope>NUCLEOTIDE SEQUENCE [LARGE SCALE GENOMIC DNA]</scope>
    <source>
        <strain evidence="3">DSM 17044</strain>
    </source>
</reference>
<evidence type="ECO:0000256" key="1">
    <source>
        <dbReference type="SAM" id="SignalP"/>
    </source>
</evidence>
<name>A0A1H7K3H3_STIAU</name>
<dbReference type="Proteomes" id="UP000182719">
    <property type="component" value="Unassembled WGS sequence"/>
</dbReference>
<dbReference type="AlphaFoldDB" id="A0A1H7K3H3"/>
<dbReference type="EMBL" id="FOAP01000002">
    <property type="protein sequence ID" value="SEK81312.1"/>
    <property type="molecule type" value="Genomic_DNA"/>
</dbReference>
<feature type="chain" id="PRO_5010321966" description="Lipoprotein" evidence="1">
    <location>
        <begin position="24"/>
        <end position="222"/>
    </location>
</feature>
<keyword evidence="1" id="KW-0732">Signal</keyword>
<evidence type="ECO:0008006" key="4">
    <source>
        <dbReference type="Google" id="ProtNLM"/>
    </source>
</evidence>
<organism evidence="2 3">
    <name type="scientific">Stigmatella aurantiaca</name>
    <dbReference type="NCBI Taxonomy" id="41"/>
    <lineage>
        <taxon>Bacteria</taxon>
        <taxon>Pseudomonadati</taxon>
        <taxon>Myxococcota</taxon>
        <taxon>Myxococcia</taxon>
        <taxon>Myxococcales</taxon>
        <taxon>Cystobacterineae</taxon>
        <taxon>Archangiaceae</taxon>
        <taxon>Stigmatella</taxon>
    </lineage>
</organism>
<evidence type="ECO:0000313" key="3">
    <source>
        <dbReference type="Proteomes" id="UP000182719"/>
    </source>
</evidence>
<feature type="signal peptide" evidence="1">
    <location>
        <begin position="1"/>
        <end position="23"/>
    </location>
</feature>
<evidence type="ECO:0000313" key="2">
    <source>
        <dbReference type="EMBL" id="SEK81312.1"/>
    </source>
</evidence>
<accession>A0A1H7K3H3</accession>
<sequence>MRLPGWMCCVLPLLWACSNSDQATTLALTSVSPATKSMSECIDVKVGLTGVPPLTLDYGTSSAEAVTVKQVSIGPRRFEASSLQWADDGFHLPLSADLPEGKQDVRALLSNGQELVLPGGFEVTPPLQIDGFAMGYVVDHEPGEPFTLSIWAQGPDAERFQGKVYLSADRAVLQPAESAPFQDGKLTQTVTLSAPPETISIIHVVDCQGRRTESNEFVLNSP</sequence>
<keyword evidence="3" id="KW-1185">Reference proteome</keyword>